<gene>
    <name evidence="2" type="ORF">MIZ01_2311</name>
</gene>
<name>A0AAN2C058_9PROT</name>
<organism evidence="2 3">
    <name type="scientific">Sideroxyarcus emersonii</name>
    <dbReference type="NCBI Taxonomy" id="2764705"/>
    <lineage>
        <taxon>Bacteria</taxon>
        <taxon>Pseudomonadati</taxon>
        <taxon>Pseudomonadota</taxon>
        <taxon>Betaproteobacteria</taxon>
        <taxon>Nitrosomonadales</taxon>
        <taxon>Gallionellaceae</taxon>
        <taxon>Sideroxyarcus</taxon>
    </lineage>
</organism>
<evidence type="ECO:0000313" key="3">
    <source>
        <dbReference type="Proteomes" id="UP001320326"/>
    </source>
</evidence>
<reference evidence="2 3" key="1">
    <citation type="journal article" date="2022" name="Int. J. Syst. Evol. Microbiol.">
        <title>&lt;i&gt;Sideroxyarcus emersonii&lt;/i&gt; gen. nov. sp. nov., a neutrophilic, microaerobic iron- and thiosulfate-oxidizing bacterium isolated from iron-rich wetland sediment.</title>
        <authorList>
            <person name="Kato S."/>
            <person name="Itoh T."/>
            <person name="Iino T."/>
            <person name="Ohkuma M."/>
        </authorList>
    </citation>
    <scope>NUCLEOTIDE SEQUENCE [LARGE SCALE GENOMIC DNA]</scope>
    <source>
        <strain evidence="2 3">MIZ01</strain>
    </source>
</reference>
<evidence type="ECO:0000256" key="1">
    <source>
        <dbReference type="SAM" id="MobiDB-lite"/>
    </source>
</evidence>
<proteinExistence type="predicted"/>
<dbReference type="AlphaFoldDB" id="A0AAN2C058"/>
<dbReference type="KEGG" id="seme:MIZ01_2311"/>
<dbReference type="EMBL" id="AP023423">
    <property type="protein sequence ID" value="BCK88507.1"/>
    <property type="molecule type" value="Genomic_DNA"/>
</dbReference>
<sequence>MPVAAEPDLRAGSVANNRRQGHAGRNNIFAPTRRGPLRKRCVPMPGARVYGCAAFDKINIYNRDGNFFSGGAYLRW</sequence>
<dbReference type="Proteomes" id="UP001320326">
    <property type="component" value="Chromosome"/>
</dbReference>
<accession>A0AAN2C058</accession>
<feature type="region of interest" description="Disordered" evidence="1">
    <location>
        <begin position="1"/>
        <end position="31"/>
    </location>
</feature>
<evidence type="ECO:0000313" key="2">
    <source>
        <dbReference type="EMBL" id="BCK88507.1"/>
    </source>
</evidence>
<protein>
    <submittedName>
        <fullName evidence="2">Uncharacterized protein</fullName>
    </submittedName>
</protein>
<keyword evidence="3" id="KW-1185">Reference proteome</keyword>